<dbReference type="PROSITE" id="PS00107">
    <property type="entry name" value="PROTEIN_KINASE_ATP"/>
    <property type="match status" value="1"/>
</dbReference>
<evidence type="ECO:0000256" key="8">
    <source>
        <dbReference type="SAM" id="Phobius"/>
    </source>
</evidence>
<evidence type="ECO:0000256" key="7">
    <source>
        <dbReference type="SAM" id="MobiDB-lite"/>
    </source>
</evidence>
<keyword evidence="8" id="KW-0812">Transmembrane</keyword>
<dbReference type="Pfam" id="PF00069">
    <property type="entry name" value="Pkinase"/>
    <property type="match status" value="1"/>
</dbReference>
<dbReference type="AlphaFoldDB" id="A0A4P6K0K8"/>
<feature type="domain" description="Protein kinase" evidence="9">
    <location>
        <begin position="32"/>
        <end position="284"/>
    </location>
</feature>
<dbReference type="PROSITE" id="PS50011">
    <property type="entry name" value="PROTEIN_KINASE_DOM"/>
    <property type="match status" value="1"/>
</dbReference>
<keyword evidence="11" id="KW-1185">Reference proteome</keyword>
<accession>A0A4P6K0K8</accession>
<dbReference type="Gene3D" id="2.60.120.560">
    <property type="entry name" value="Exo-inulinase, domain 1"/>
    <property type="match status" value="1"/>
</dbReference>
<dbReference type="InterPro" id="IPR011009">
    <property type="entry name" value="Kinase-like_dom_sf"/>
</dbReference>
<evidence type="ECO:0000313" key="10">
    <source>
        <dbReference type="EMBL" id="QBD81677.1"/>
    </source>
</evidence>
<evidence type="ECO:0000256" key="5">
    <source>
        <dbReference type="ARBA" id="ARBA00022840"/>
    </source>
</evidence>
<evidence type="ECO:0000256" key="3">
    <source>
        <dbReference type="ARBA" id="ARBA00022741"/>
    </source>
</evidence>
<keyword evidence="4 10" id="KW-0418">Kinase</keyword>
<gene>
    <name evidence="10" type="ORF">EPA93_39190</name>
</gene>
<dbReference type="SUPFAM" id="SSF56112">
    <property type="entry name" value="Protein kinase-like (PK-like)"/>
    <property type="match status" value="1"/>
</dbReference>
<feature type="region of interest" description="Disordered" evidence="7">
    <location>
        <begin position="355"/>
        <end position="382"/>
    </location>
</feature>
<organism evidence="10 11">
    <name type="scientific">Ktedonosporobacter rubrisoli</name>
    <dbReference type="NCBI Taxonomy" id="2509675"/>
    <lineage>
        <taxon>Bacteria</taxon>
        <taxon>Bacillati</taxon>
        <taxon>Chloroflexota</taxon>
        <taxon>Ktedonobacteria</taxon>
        <taxon>Ktedonobacterales</taxon>
        <taxon>Ktedonosporobacteraceae</taxon>
        <taxon>Ktedonosporobacter</taxon>
    </lineage>
</organism>
<feature type="region of interest" description="Disordered" evidence="7">
    <location>
        <begin position="425"/>
        <end position="445"/>
    </location>
</feature>
<feature type="compositionally biased region" description="Polar residues" evidence="7">
    <location>
        <begin position="426"/>
        <end position="440"/>
    </location>
</feature>
<evidence type="ECO:0000256" key="2">
    <source>
        <dbReference type="ARBA" id="ARBA00022679"/>
    </source>
</evidence>
<feature type="binding site" evidence="6">
    <location>
        <position position="61"/>
    </location>
    <ligand>
        <name>ATP</name>
        <dbReference type="ChEBI" id="CHEBI:30616"/>
    </ligand>
</feature>
<dbReference type="InterPro" id="IPR030616">
    <property type="entry name" value="Aur-like"/>
</dbReference>
<evidence type="ECO:0000256" key="4">
    <source>
        <dbReference type="ARBA" id="ARBA00022777"/>
    </source>
</evidence>
<dbReference type="PANTHER" id="PTHR24350">
    <property type="entry name" value="SERINE/THREONINE-PROTEIN KINASE IAL-RELATED"/>
    <property type="match status" value="1"/>
</dbReference>
<dbReference type="Proteomes" id="UP000290365">
    <property type="component" value="Chromosome"/>
</dbReference>
<evidence type="ECO:0000259" key="9">
    <source>
        <dbReference type="PROSITE" id="PS50011"/>
    </source>
</evidence>
<dbReference type="GO" id="GO:0005524">
    <property type="term" value="F:ATP binding"/>
    <property type="evidence" value="ECO:0007669"/>
    <property type="project" value="UniProtKB-UniRule"/>
</dbReference>
<keyword evidence="8" id="KW-0472">Membrane</keyword>
<dbReference type="InterPro" id="IPR008271">
    <property type="entry name" value="Ser/Thr_kinase_AS"/>
</dbReference>
<keyword evidence="8" id="KW-1133">Transmembrane helix</keyword>
<dbReference type="GO" id="GO:0004674">
    <property type="term" value="F:protein serine/threonine kinase activity"/>
    <property type="evidence" value="ECO:0007669"/>
    <property type="project" value="UniProtKB-KW"/>
</dbReference>
<dbReference type="InterPro" id="IPR017441">
    <property type="entry name" value="Protein_kinase_ATP_BS"/>
</dbReference>
<evidence type="ECO:0000313" key="11">
    <source>
        <dbReference type="Proteomes" id="UP000290365"/>
    </source>
</evidence>
<dbReference type="OrthoDB" id="9801841at2"/>
<evidence type="ECO:0000256" key="1">
    <source>
        <dbReference type="ARBA" id="ARBA00022527"/>
    </source>
</evidence>
<keyword evidence="2" id="KW-0808">Transferase</keyword>
<dbReference type="EMBL" id="CP035758">
    <property type="protein sequence ID" value="QBD81677.1"/>
    <property type="molecule type" value="Genomic_DNA"/>
</dbReference>
<dbReference type="InterPro" id="IPR000719">
    <property type="entry name" value="Prot_kinase_dom"/>
</dbReference>
<dbReference type="Gene3D" id="1.10.510.10">
    <property type="entry name" value="Transferase(Phosphotransferase) domain 1"/>
    <property type="match status" value="1"/>
</dbReference>
<feature type="transmembrane region" description="Helical" evidence="8">
    <location>
        <begin position="388"/>
        <end position="407"/>
    </location>
</feature>
<proteinExistence type="predicted"/>
<keyword evidence="1 10" id="KW-0723">Serine/threonine-protein kinase</keyword>
<keyword evidence="5 6" id="KW-0067">ATP-binding</keyword>
<sequence length="637" mass="70092">MTFLASQKQHTAAAWRPAFKMTERIGQQFGNYQLVKLLGQGGFADVYLGIHTYLESQAAIKVLHTRLSDKESHSFLTEARTLIHLRHPHIIRVLDFGMEADIPFLVMDYAAHGTLRQRFPRGLRLSPAIILPYVKQLASALQYAHGQKLIHRDIKPENLLLQSHEEIVLSDFGIVLLAQSSQQSTKDITGTVTYMAPEQIRGRPQFASDQYAMGVLIYEWLCGKPPYQGNFTEQCTQHMFAAIPSLREQVPELSPALEYVVQTALAKEPQQRFSSIQAFATAFEQACAPEEVALPYTSYSTQPIDGHIIPAQKAVEAQERTPEQKAHSFYADNGNQLEADASPVALQLDQPQAENPALPTEQDTVPNPAPSSPSPKQFTTRRGSRGKWGLLLLAVLIVAGSGFFYLFQAHQIGLITGLRLPAASHSPDTSKLSPTATRPSGITPGMNPDEIYTIATSGKPAINSPLTSQDANNWVTGTSQDGSECKFRDGAYHVTTPPKNVKLVLFCYAQTNQFSDFAFQANMSILSGTTTDGGGLVFRSNDKGTYRLRFGLNGTYDLVYQDHTVTQGSSAYINSGIGQSNLITVVAKGPDIYLYANKHLLTHLYDNGSLSGNIGFFAVNFNTSTEVSFQDAKVWKL</sequence>
<name>A0A4P6K0K8_KTERU</name>
<reference evidence="10 11" key="1">
    <citation type="submission" date="2019-01" db="EMBL/GenBank/DDBJ databases">
        <title>Ktedonosporobacter rubrisoli SCAWS-G2.</title>
        <authorList>
            <person name="Huang Y."/>
            <person name="Yan B."/>
        </authorList>
    </citation>
    <scope>NUCLEOTIDE SEQUENCE [LARGE SCALE GENOMIC DNA]</scope>
    <source>
        <strain evidence="10 11">SCAWS-G2</strain>
    </source>
</reference>
<dbReference type="CDD" id="cd14014">
    <property type="entry name" value="STKc_PknB_like"/>
    <property type="match status" value="1"/>
</dbReference>
<keyword evidence="3 6" id="KW-0547">Nucleotide-binding</keyword>
<dbReference type="KEGG" id="kbs:EPA93_39190"/>
<dbReference type="SMART" id="SM00220">
    <property type="entry name" value="S_TKc"/>
    <property type="match status" value="1"/>
</dbReference>
<dbReference type="PROSITE" id="PS00108">
    <property type="entry name" value="PROTEIN_KINASE_ST"/>
    <property type="match status" value="1"/>
</dbReference>
<protein>
    <submittedName>
        <fullName evidence="10">Serine/threonine protein kinase</fullName>
    </submittedName>
</protein>
<evidence type="ECO:0000256" key="6">
    <source>
        <dbReference type="PROSITE-ProRule" id="PRU10141"/>
    </source>
</evidence>